<evidence type="ECO:0000259" key="4">
    <source>
        <dbReference type="PROSITE" id="PS50949"/>
    </source>
</evidence>
<dbReference type="Pfam" id="PF07702">
    <property type="entry name" value="UTRA"/>
    <property type="match status" value="1"/>
</dbReference>
<dbReference type="OrthoDB" id="46236at2"/>
<gene>
    <name evidence="5" type="ORF">EubceDRAFT1_2672</name>
</gene>
<dbReference type="CDD" id="cd07377">
    <property type="entry name" value="WHTH_GntR"/>
    <property type="match status" value="1"/>
</dbReference>
<dbReference type="InterPro" id="IPR036388">
    <property type="entry name" value="WH-like_DNA-bd_sf"/>
</dbReference>
<dbReference type="eggNOG" id="COG2188">
    <property type="taxonomic scope" value="Bacteria"/>
</dbReference>
<dbReference type="SMART" id="SM00345">
    <property type="entry name" value="HTH_GNTR"/>
    <property type="match status" value="1"/>
</dbReference>
<dbReference type="SMART" id="SM00866">
    <property type="entry name" value="UTRA"/>
    <property type="match status" value="1"/>
</dbReference>
<dbReference type="GO" id="GO:0003677">
    <property type="term" value="F:DNA binding"/>
    <property type="evidence" value="ECO:0007669"/>
    <property type="project" value="UniProtKB-KW"/>
</dbReference>
<name>I5AX56_EUBC6</name>
<dbReference type="InterPro" id="IPR028978">
    <property type="entry name" value="Chorismate_lyase_/UTRA_dom_sf"/>
</dbReference>
<dbReference type="PANTHER" id="PTHR44846">
    <property type="entry name" value="MANNOSYL-D-GLYCERATE TRANSPORT/METABOLISM SYSTEM REPRESSOR MNGR-RELATED"/>
    <property type="match status" value="1"/>
</dbReference>
<organism evidence="5 6">
    <name type="scientific">Eubacterium cellulosolvens (strain ATCC 43171 / JCM 9499 / 6)</name>
    <name type="common">Cillobacterium cellulosolvens</name>
    <dbReference type="NCBI Taxonomy" id="633697"/>
    <lineage>
        <taxon>Bacteria</taxon>
        <taxon>Bacillati</taxon>
        <taxon>Bacillota</taxon>
        <taxon>Clostridia</taxon>
        <taxon>Eubacteriales</taxon>
        <taxon>Eubacteriaceae</taxon>
        <taxon>Eubacterium</taxon>
    </lineage>
</organism>
<dbReference type="Pfam" id="PF00392">
    <property type="entry name" value="GntR"/>
    <property type="match status" value="1"/>
</dbReference>
<keyword evidence="3" id="KW-0804">Transcription</keyword>
<dbReference type="AlphaFoldDB" id="I5AX56"/>
<evidence type="ECO:0000256" key="1">
    <source>
        <dbReference type="ARBA" id="ARBA00023015"/>
    </source>
</evidence>
<proteinExistence type="predicted"/>
<evidence type="ECO:0000313" key="5">
    <source>
        <dbReference type="EMBL" id="EIM58379.1"/>
    </source>
</evidence>
<keyword evidence="2" id="KW-0238">DNA-binding</keyword>
<dbReference type="InterPro" id="IPR000524">
    <property type="entry name" value="Tscrpt_reg_HTH_GntR"/>
</dbReference>
<dbReference type="PROSITE" id="PS50949">
    <property type="entry name" value="HTH_GNTR"/>
    <property type="match status" value="1"/>
</dbReference>
<evidence type="ECO:0000256" key="2">
    <source>
        <dbReference type="ARBA" id="ARBA00023125"/>
    </source>
</evidence>
<protein>
    <submittedName>
        <fullName evidence="5">Transcriptional regulator</fullName>
    </submittedName>
</protein>
<dbReference type="HOGENOM" id="CLU_063236_5_2_9"/>
<dbReference type="InterPro" id="IPR011663">
    <property type="entry name" value="UTRA"/>
</dbReference>
<dbReference type="GO" id="GO:0003700">
    <property type="term" value="F:DNA-binding transcription factor activity"/>
    <property type="evidence" value="ECO:0007669"/>
    <property type="project" value="InterPro"/>
</dbReference>
<dbReference type="SUPFAM" id="SSF64288">
    <property type="entry name" value="Chorismate lyase-like"/>
    <property type="match status" value="1"/>
</dbReference>
<reference evidence="5 6" key="1">
    <citation type="submission" date="2010-08" db="EMBL/GenBank/DDBJ databases">
        <authorList>
            <consortium name="US DOE Joint Genome Institute (JGI-PGF)"/>
            <person name="Lucas S."/>
            <person name="Copeland A."/>
            <person name="Lapidus A."/>
            <person name="Cheng J.-F."/>
            <person name="Bruce D."/>
            <person name="Goodwin L."/>
            <person name="Pitluck S."/>
            <person name="Land M.L."/>
            <person name="Hauser L."/>
            <person name="Chang Y.-J."/>
            <person name="Anderson I.J."/>
            <person name="Johnson E."/>
            <person name="Mulhopadhyay B."/>
            <person name="Kyrpides N."/>
            <person name="Woyke T.J."/>
        </authorList>
    </citation>
    <scope>NUCLEOTIDE SEQUENCE [LARGE SCALE GENOMIC DNA]</scope>
    <source>
        <strain evidence="5 6">6</strain>
    </source>
</reference>
<dbReference type="Gene3D" id="1.10.10.10">
    <property type="entry name" value="Winged helix-like DNA-binding domain superfamily/Winged helix DNA-binding domain"/>
    <property type="match status" value="1"/>
</dbReference>
<accession>I5AX56</accession>
<evidence type="ECO:0000313" key="6">
    <source>
        <dbReference type="Proteomes" id="UP000005753"/>
    </source>
</evidence>
<dbReference type="SUPFAM" id="SSF46785">
    <property type="entry name" value="Winged helix' DNA-binding domain"/>
    <property type="match status" value="1"/>
</dbReference>
<evidence type="ECO:0000256" key="3">
    <source>
        <dbReference type="ARBA" id="ARBA00023163"/>
    </source>
</evidence>
<dbReference type="PRINTS" id="PR00035">
    <property type="entry name" value="HTHGNTR"/>
</dbReference>
<dbReference type="EMBL" id="CM001487">
    <property type="protein sequence ID" value="EIM58379.1"/>
    <property type="molecule type" value="Genomic_DNA"/>
</dbReference>
<feature type="domain" description="HTH gntR-type" evidence="4">
    <location>
        <begin position="3"/>
        <end position="71"/>
    </location>
</feature>
<dbReference type="GO" id="GO:0045892">
    <property type="term" value="P:negative regulation of DNA-templated transcription"/>
    <property type="evidence" value="ECO:0007669"/>
    <property type="project" value="TreeGrafter"/>
</dbReference>
<dbReference type="Gene3D" id="3.40.1410.10">
    <property type="entry name" value="Chorismate lyase-like"/>
    <property type="match status" value="1"/>
</dbReference>
<dbReference type="Proteomes" id="UP000005753">
    <property type="component" value="Chromosome"/>
</dbReference>
<reference evidence="5 6" key="2">
    <citation type="submission" date="2012-02" db="EMBL/GenBank/DDBJ databases">
        <title>Improved High-Quality Draft sequence of Eubacterium cellulosolvens 6.</title>
        <authorList>
            <consortium name="US DOE Joint Genome Institute"/>
            <person name="Lucas S."/>
            <person name="Han J."/>
            <person name="Lapidus A."/>
            <person name="Cheng J.-F."/>
            <person name="Goodwin L."/>
            <person name="Pitluck S."/>
            <person name="Peters L."/>
            <person name="Mikhailova N."/>
            <person name="Gu W."/>
            <person name="Detter J.C."/>
            <person name="Han C."/>
            <person name="Tapia R."/>
            <person name="Land M."/>
            <person name="Hauser L."/>
            <person name="Kyrpides N."/>
            <person name="Ivanova N."/>
            <person name="Pagani I."/>
            <person name="Johnson E."/>
            <person name="Mukhopadhyay B."/>
            <person name="Anderson I."/>
            <person name="Woyke T."/>
        </authorList>
    </citation>
    <scope>NUCLEOTIDE SEQUENCE [LARGE SCALE GENOMIC DNA]</scope>
    <source>
        <strain evidence="5 6">6</strain>
    </source>
</reference>
<sequence>MPKSKYDVIYNDLKMKIDTNIYEDGTYLPSENTLIKLYGCSRNTIRRAISHLIMEGYVQPHHGKGVRVIHSSSPNKKYDFTMSGIQGFTDTVTQNGHEVLTRVIVFTDIEVNENLERKTGFPVGTPIYYVQRVRYLDGTAKSVDTNLIRKDIVPGLTKADAEKSLFYYFSNSAGTEVRTIKRKITVEHTTPFDEKYLELEDYNCLAVMTSKCYNENGIQFEYTESRNRPDIFVFNSVLTNSLKPNP</sequence>
<dbReference type="STRING" id="633697.EubceDRAFT1_2672"/>
<dbReference type="PANTHER" id="PTHR44846:SF12">
    <property type="entry name" value="HTH-TYPE TRANSCRIPTIONAL REGULATOR TRER"/>
    <property type="match status" value="1"/>
</dbReference>
<keyword evidence="6" id="KW-1185">Reference proteome</keyword>
<dbReference type="InterPro" id="IPR050679">
    <property type="entry name" value="Bact_HTH_transcr_reg"/>
</dbReference>
<keyword evidence="1" id="KW-0805">Transcription regulation</keyword>
<dbReference type="InterPro" id="IPR036390">
    <property type="entry name" value="WH_DNA-bd_sf"/>
</dbReference>